<dbReference type="GO" id="GO:0015074">
    <property type="term" value="P:DNA integration"/>
    <property type="evidence" value="ECO:0007669"/>
    <property type="project" value="InterPro"/>
</dbReference>
<evidence type="ECO:0000313" key="3">
    <source>
        <dbReference type="EMBL" id="QCL81993.1"/>
    </source>
</evidence>
<dbReference type="InterPro" id="IPR001584">
    <property type="entry name" value="Integrase_cat-core"/>
</dbReference>
<dbReference type="Gene3D" id="3.30.420.10">
    <property type="entry name" value="Ribonuclease H-like superfamily/Ribonuclease H"/>
    <property type="match status" value="1"/>
</dbReference>
<proteinExistence type="predicted"/>
<evidence type="ECO:0000256" key="1">
    <source>
        <dbReference type="SAM" id="MobiDB-lite"/>
    </source>
</evidence>
<feature type="domain" description="Integrase catalytic" evidence="2">
    <location>
        <begin position="276"/>
        <end position="497"/>
    </location>
</feature>
<dbReference type="InterPro" id="IPR012337">
    <property type="entry name" value="RNaseH-like_sf"/>
</dbReference>
<dbReference type="AlphaFoldDB" id="A0AAE6EHH4"/>
<name>A0AAE6EHH4_AGRTU</name>
<dbReference type="Proteomes" id="UP000298579">
    <property type="component" value="Chromosome linear"/>
</dbReference>
<organism evidence="3 4">
    <name type="scientific">Agrobacterium tumefaciens</name>
    <dbReference type="NCBI Taxonomy" id="358"/>
    <lineage>
        <taxon>Bacteria</taxon>
        <taxon>Pseudomonadati</taxon>
        <taxon>Pseudomonadota</taxon>
        <taxon>Alphaproteobacteria</taxon>
        <taxon>Hyphomicrobiales</taxon>
        <taxon>Rhizobiaceae</taxon>
        <taxon>Rhizobium/Agrobacterium group</taxon>
        <taxon>Agrobacterium</taxon>
        <taxon>Agrobacterium tumefaciens complex</taxon>
    </lineage>
</organism>
<gene>
    <name evidence="3" type="ORF">CFBP5877_23290</name>
</gene>
<feature type="region of interest" description="Disordered" evidence="1">
    <location>
        <begin position="676"/>
        <end position="743"/>
    </location>
</feature>
<dbReference type="SUPFAM" id="SSF53098">
    <property type="entry name" value="Ribonuclease H-like"/>
    <property type="match status" value="1"/>
</dbReference>
<reference evidence="3 4" key="1">
    <citation type="submission" date="2019-04" db="EMBL/GenBank/DDBJ databases">
        <title>Complete genome sequence of Agrobacterium tumefaciens CFBP5877.</title>
        <authorList>
            <person name="Huang Y.-Y."/>
            <person name="Chiang H.-Y."/>
            <person name="Chou L."/>
            <person name="Lai E.-M."/>
            <person name="Kuo C.-H."/>
        </authorList>
    </citation>
    <scope>NUCLEOTIDE SEQUENCE [LARGE SCALE GENOMIC DNA]</scope>
    <source>
        <strain evidence="3 4">CFBP5877</strain>
    </source>
</reference>
<accession>A0AAE6EHH4</accession>
<dbReference type="InterPro" id="IPR036397">
    <property type="entry name" value="RNaseH_sf"/>
</dbReference>
<protein>
    <submittedName>
        <fullName evidence="3">DDE-type integrase/transposase/recombinase</fullName>
    </submittedName>
</protein>
<evidence type="ECO:0000259" key="2">
    <source>
        <dbReference type="PROSITE" id="PS50994"/>
    </source>
</evidence>
<evidence type="ECO:0000313" key="4">
    <source>
        <dbReference type="Proteomes" id="UP000298579"/>
    </source>
</evidence>
<sequence>MTKKKHDPQKVTYTEIGTDDRIEFFGRPCRFDERLEEGVVIKSDDDRPQNTIVLAWSEIREYIHRDQLVIERHYFSKESAIKRAAKRSLDKLREDVALKTVAVRQFLEELEEGTLTKSDDDIKQFLRKFRLENASLIEKADDARKERGNKKRGIVSLRQFRRWVKDFQNGNRLDGSLVWKHRGRVAFGSSFSAEELKYFGTYIHEYLSENVPNMWAAYSKLARDHARRELVDDKPGRLCSYGTFRRMVKAMDEFVVKLARDKDHQLTTRQHAISRKGLQPRYPLHIVEMDEQNINLMVICEMFGFWELLDLNIQDRIKKIERVWICVALDAYSRSILGMRVLAGAPCAAESIATLAMAVRDKEYTTALSQEAIEWPQCGVPDRVHTDAGAGFANEEFPLVVQALTGKHAIPPSKHPHLRGRVERFFQSLSTRYMHFFSGQTFGNILLKGQYKPEKHAHITREMLCELLVQLIVVCYHNTPHRSLSGETPLERWYRGSQQERAVPPPPTVEQYRDIFGIRLFRTIGRRGITILGNTYASRELDDLVMHKLNCEVEVRMNDRDMWAISFKDPRDDNWYDAYATFEGFKGVSVPEWMETVIYLRKKFGERAPGKERARQIVADALAAIEKTAEQTRLAHDIGGPLITDKTIKNFERKNMMNGEWSKHLYIDFADPSQRPVSDGTTDLLASVSGDDPMNPTGTFDPDVLEEPNDKRTARDVRQKIKPKTTKNSPSSTPAVDDDDELDIDAVNLRVETKE</sequence>
<dbReference type="PROSITE" id="PS50994">
    <property type="entry name" value="INTEGRASE"/>
    <property type="match status" value="1"/>
</dbReference>
<dbReference type="EMBL" id="CP039898">
    <property type="protein sequence ID" value="QCL81993.1"/>
    <property type="molecule type" value="Genomic_DNA"/>
</dbReference>
<feature type="compositionally biased region" description="Basic and acidic residues" evidence="1">
    <location>
        <begin position="708"/>
        <end position="719"/>
    </location>
</feature>
<dbReference type="GO" id="GO:0003676">
    <property type="term" value="F:nucleic acid binding"/>
    <property type="evidence" value="ECO:0007669"/>
    <property type="project" value="InterPro"/>
</dbReference>
<dbReference type="RefSeq" id="WP_080827798.1">
    <property type="nucleotide sequence ID" value="NZ_CP039889.1"/>
</dbReference>